<gene>
    <name evidence="2" type="ORF">GBAR_LOCUS16878</name>
</gene>
<reference evidence="2" key="1">
    <citation type="submission" date="2023-03" db="EMBL/GenBank/DDBJ databases">
        <authorList>
            <person name="Steffen K."/>
            <person name="Cardenas P."/>
        </authorList>
    </citation>
    <scope>NUCLEOTIDE SEQUENCE</scope>
</reference>
<dbReference type="PANTHER" id="PTHR46919">
    <property type="entry name" value="ZINC FINGER, C3HC4 TYPE (RING FINGER) FAMILY PROTEIN"/>
    <property type="match status" value="1"/>
</dbReference>
<comment type="caution">
    <text evidence="2">The sequence shown here is derived from an EMBL/GenBank/DDBJ whole genome shotgun (WGS) entry which is preliminary data.</text>
</comment>
<dbReference type="SUPFAM" id="SSF55874">
    <property type="entry name" value="ATPase domain of HSP90 chaperone/DNA topoisomerase II/histidine kinase"/>
    <property type="match status" value="1"/>
</dbReference>
<evidence type="ECO:0000259" key="1">
    <source>
        <dbReference type="Pfam" id="PF25794"/>
    </source>
</evidence>
<dbReference type="InterPro" id="IPR058210">
    <property type="entry name" value="SACS/Nov_dom"/>
</dbReference>
<protein>
    <submittedName>
        <fullName evidence="2">Sacsin</fullName>
    </submittedName>
</protein>
<feature type="non-terminal residue" evidence="2">
    <location>
        <position position="1"/>
    </location>
</feature>
<proteinExistence type="predicted"/>
<organism evidence="2 3">
    <name type="scientific">Geodia barretti</name>
    <name type="common">Barrett's horny sponge</name>
    <dbReference type="NCBI Taxonomy" id="519541"/>
    <lineage>
        <taxon>Eukaryota</taxon>
        <taxon>Metazoa</taxon>
        <taxon>Porifera</taxon>
        <taxon>Demospongiae</taxon>
        <taxon>Heteroscleromorpha</taxon>
        <taxon>Tetractinellida</taxon>
        <taxon>Astrophorina</taxon>
        <taxon>Geodiidae</taxon>
        <taxon>Geodia</taxon>
    </lineage>
</organism>
<feature type="domain" description="Sacsin/Nov" evidence="1">
    <location>
        <begin position="1"/>
        <end position="158"/>
    </location>
</feature>
<dbReference type="AlphaFoldDB" id="A0AA35SIT7"/>
<keyword evidence="3" id="KW-1185">Reference proteome</keyword>
<dbReference type="Pfam" id="PF25794">
    <property type="entry name" value="SACS"/>
    <property type="match status" value="1"/>
</dbReference>
<dbReference type="InterPro" id="IPR036890">
    <property type="entry name" value="HATPase_C_sf"/>
</dbReference>
<dbReference type="Proteomes" id="UP001174909">
    <property type="component" value="Unassembled WGS sequence"/>
</dbReference>
<dbReference type="EMBL" id="CASHTH010002432">
    <property type="protein sequence ID" value="CAI8029762.1"/>
    <property type="molecule type" value="Genomic_DNA"/>
</dbReference>
<sequence length="497" mass="55783">MFQEKDWQRIRKMQQSVKAEDPFKIGKFGIGFNSVYHITDLPTIVSGNRLAYLDPHEEIWHRKSGRWYEIDKNPQCSDTFAPFEGLCGFSAQNGAFEGTLFRFPLRNVPREERVSSHTYDIEKLRNLLVALQGEAKCILLFLRSVRTVQVFQIGENGTHSNILKLSISAISNDDLGEKRSEFKASLQTLFDSQSFSIRNVLSQVVHVEIKVDDFRSSTSSSKWLVAKQVGSQSEEVRTLATKLKVFPWVGVALETSAIGIEPTGGRVFCVLPMPPDVNCSLPVHVNGTFSLNDERRELKWAGIERRNDPSAQWNHLLVRELLPPCYAMLLLDHAKILLEPDRFCQAWPDTSKVTGTPWADLLSPLLQTLFSKDVIPFSKPGGFSAWIKVSSAVFVPREEALHAAMNAALSACGVNLVTVIDTIWNALNFCNIPYATVSPSLARNALRKKPESYAELSSDDKLELLQYCLSDDAYNDLHDLVLLPLVSGGFTRFETDS</sequence>
<dbReference type="PANTHER" id="PTHR46919:SF2">
    <property type="entry name" value="SACSIN"/>
    <property type="match status" value="1"/>
</dbReference>
<accession>A0AA35SIT7</accession>
<evidence type="ECO:0000313" key="3">
    <source>
        <dbReference type="Proteomes" id="UP001174909"/>
    </source>
</evidence>
<name>A0AA35SIT7_GEOBA</name>
<evidence type="ECO:0000313" key="2">
    <source>
        <dbReference type="EMBL" id="CAI8029762.1"/>
    </source>
</evidence>